<evidence type="ECO:0000313" key="2">
    <source>
        <dbReference type="EMBL" id="MDA1358639.1"/>
    </source>
</evidence>
<reference evidence="2" key="1">
    <citation type="submission" date="2022-12" db="EMBL/GenBank/DDBJ databases">
        <title>Gycomyces niveus sp.nov.,a novel actinomycete isolated from soil in Shouguan.</title>
        <authorList>
            <person name="Yang X."/>
        </authorList>
    </citation>
    <scope>NUCLEOTIDE SEQUENCE</scope>
    <source>
        <strain evidence="2">NEAU-A15</strain>
    </source>
</reference>
<dbReference type="AlphaFoldDB" id="A0A9X3PA06"/>
<dbReference type="InterPro" id="IPR043917">
    <property type="entry name" value="DUF5753"/>
</dbReference>
<name>A0A9X3PA06_9ACTN</name>
<dbReference type="SUPFAM" id="SSF47413">
    <property type="entry name" value="lambda repressor-like DNA-binding domains"/>
    <property type="match status" value="1"/>
</dbReference>
<organism evidence="2 3">
    <name type="scientific">Glycomyces luteolus</name>
    <dbReference type="NCBI Taxonomy" id="2670330"/>
    <lineage>
        <taxon>Bacteria</taxon>
        <taxon>Bacillati</taxon>
        <taxon>Actinomycetota</taxon>
        <taxon>Actinomycetes</taxon>
        <taxon>Glycomycetales</taxon>
        <taxon>Glycomycetaceae</taxon>
        <taxon>Glycomyces</taxon>
    </lineage>
</organism>
<dbReference type="InterPro" id="IPR001387">
    <property type="entry name" value="Cro/C1-type_HTH"/>
</dbReference>
<sequence length="275" mass="31756">MPSSKLAKWLPGREIRIRRLERKLSQSAVGRFVKRTDQTVSKWEHGEKCPDVGQMWPLAAGLGMDDELRAYMIQIAQNEHEQNFRSDRRFNALCLRMAELSNGEIHKWEPVFIPGIAQTQAYHFNFLPLAWKTNQEELNSGWSFNRGRQEGLLNRTDNPKVRLLIGEKAIRDLVLLSEADRQGQVDRLLELDSIAGWDLRILAGPYPEGASAFDLYRPGGAEFGSPPFVYTELLDESWCIEEKDRIARYDEVWRALWAKSIPLREYLNDQRNGLA</sequence>
<feature type="domain" description="HTH cro/C1-type" evidence="1">
    <location>
        <begin position="15"/>
        <end position="68"/>
    </location>
</feature>
<dbReference type="Proteomes" id="UP001146067">
    <property type="component" value="Unassembled WGS sequence"/>
</dbReference>
<evidence type="ECO:0000259" key="1">
    <source>
        <dbReference type="PROSITE" id="PS50943"/>
    </source>
</evidence>
<dbReference type="RefSeq" id="WP_270108445.1">
    <property type="nucleotide sequence ID" value="NZ_JAPZVP010000002.1"/>
</dbReference>
<proteinExistence type="predicted"/>
<dbReference type="GO" id="GO:0003677">
    <property type="term" value="F:DNA binding"/>
    <property type="evidence" value="ECO:0007669"/>
    <property type="project" value="InterPro"/>
</dbReference>
<accession>A0A9X3PA06</accession>
<keyword evidence="3" id="KW-1185">Reference proteome</keyword>
<dbReference type="EMBL" id="JAPZVP010000002">
    <property type="protein sequence ID" value="MDA1358639.1"/>
    <property type="molecule type" value="Genomic_DNA"/>
</dbReference>
<dbReference type="Pfam" id="PF13560">
    <property type="entry name" value="HTH_31"/>
    <property type="match status" value="1"/>
</dbReference>
<evidence type="ECO:0000313" key="3">
    <source>
        <dbReference type="Proteomes" id="UP001146067"/>
    </source>
</evidence>
<dbReference type="Gene3D" id="1.10.260.40">
    <property type="entry name" value="lambda repressor-like DNA-binding domains"/>
    <property type="match status" value="1"/>
</dbReference>
<comment type="caution">
    <text evidence="2">The sequence shown here is derived from an EMBL/GenBank/DDBJ whole genome shotgun (WGS) entry which is preliminary data.</text>
</comment>
<dbReference type="PROSITE" id="PS50943">
    <property type="entry name" value="HTH_CROC1"/>
    <property type="match status" value="1"/>
</dbReference>
<dbReference type="Pfam" id="PF19054">
    <property type="entry name" value="DUF5753"/>
    <property type="match status" value="1"/>
</dbReference>
<gene>
    <name evidence="2" type="ORF">O1R50_03340</name>
</gene>
<dbReference type="CDD" id="cd00093">
    <property type="entry name" value="HTH_XRE"/>
    <property type="match status" value="1"/>
</dbReference>
<protein>
    <submittedName>
        <fullName evidence="2">Scr1 family TA system antitoxin-like transcriptional regulator</fullName>
    </submittedName>
</protein>
<dbReference type="InterPro" id="IPR010982">
    <property type="entry name" value="Lambda_DNA-bd_dom_sf"/>
</dbReference>
<dbReference type="SMART" id="SM00530">
    <property type="entry name" value="HTH_XRE"/>
    <property type="match status" value="1"/>
</dbReference>